<dbReference type="EMBL" id="NJHN03000032">
    <property type="protein sequence ID" value="KAH9423357.1"/>
    <property type="molecule type" value="Genomic_DNA"/>
</dbReference>
<reference evidence="1 2" key="1">
    <citation type="journal article" date="2018" name="J. Allergy Clin. Immunol.">
        <title>High-quality assembly of Dermatophagoides pteronyssinus genome and transcriptome reveals a wide range of novel allergens.</title>
        <authorList>
            <person name="Liu X.Y."/>
            <person name="Yang K.Y."/>
            <person name="Wang M.Q."/>
            <person name="Kwok J.S."/>
            <person name="Zeng X."/>
            <person name="Yang Z."/>
            <person name="Xiao X.J."/>
            <person name="Lau C.P."/>
            <person name="Li Y."/>
            <person name="Huang Z.M."/>
            <person name="Ba J.G."/>
            <person name="Yim A.K."/>
            <person name="Ouyang C.Y."/>
            <person name="Ngai S.M."/>
            <person name="Chan T.F."/>
            <person name="Leung E.L."/>
            <person name="Liu L."/>
            <person name="Liu Z.G."/>
            <person name="Tsui S.K."/>
        </authorList>
    </citation>
    <scope>NUCLEOTIDE SEQUENCE [LARGE SCALE GENOMIC DNA]</scope>
    <source>
        <strain evidence="1">Derp</strain>
    </source>
</reference>
<gene>
    <name evidence="1" type="ORF">DERP_003636</name>
</gene>
<organism evidence="1 2">
    <name type="scientific">Dermatophagoides pteronyssinus</name>
    <name type="common">European house dust mite</name>
    <dbReference type="NCBI Taxonomy" id="6956"/>
    <lineage>
        <taxon>Eukaryota</taxon>
        <taxon>Metazoa</taxon>
        <taxon>Ecdysozoa</taxon>
        <taxon>Arthropoda</taxon>
        <taxon>Chelicerata</taxon>
        <taxon>Arachnida</taxon>
        <taxon>Acari</taxon>
        <taxon>Acariformes</taxon>
        <taxon>Sarcoptiformes</taxon>
        <taxon>Astigmata</taxon>
        <taxon>Psoroptidia</taxon>
        <taxon>Analgoidea</taxon>
        <taxon>Pyroglyphidae</taxon>
        <taxon>Dermatophagoidinae</taxon>
        <taxon>Dermatophagoides</taxon>
    </lineage>
</organism>
<keyword evidence="2" id="KW-1185">Reference proteome</keyword>
<evidence type="ECO:0000313" key="1">
    <source>
        <dbReference type="EMBL" id="KAH9423357.1"/>
    </source>
</evidence>
<sequence>MISDVARLYRILDCQPFYVSHNNQIDGMHGTIYTVVFRLFFILDSLCATPKKHLILNDGNV</sequence>
<comment type="caution">
    <text evidence="1">The sequence shown here is derived from an EMBL/GenBank/DDBJ whole genome shotgun (WGS) entry which is preliminary data.</text>
</comment>
<accession>A0ABQ8JLR1</accession>
<reference evidence="1 2" key="2">
    <citation type="journal article" date="2022" name="Mol. Biol. Evol.">
        <title>Comparative Genomics Reveals Insights into the Divergent Evolution of Astigmatic Mites and Household Pest Adaptations.</title>
        <authorList>
            <person name="Xiong Q."/>
            <person name="Wan A.T."/>
            <person name="Liu X."/>
            <person name="Fung C.S."/>
            <person name="Xiao X."/>
            <person name="Malainual N."/>
            <person name="Hou J."/>
            <person name="Wang L."/>
            <person name="Wang M."/>
            <person name="Yang K.Y."/>
            <person name="Cui Y."/>
            <person name="Leung E.L."/>
            <person name="Nong W."/>
            <person name="Shin S.K."/>
            <person name="Au S.W."/>
            <person name="Jeong K.Y."/>
            <person name="Chew F.T."/>
            <person name="Hui J.H."/>
            <person name="Leung T.F."/>
            <person name="Tungtrongchitr A."/>
            <person name="Zhong N."/>
            <person name="Liu Z."/>
            <person name="Tsui S.K."/>
        </authorList>
    </citation>
    <scope>NUCLEOTIDE SEQUENCE [LARGE SCALE GENOMIC DNA]</scope>
    <source>
        <strain evidence="1">Derp</strain>
    </source>
</reference>
<proteinExistence type="predicted"/>
<evidence type="ECO:0000313" key="2">
    <source>
        <dbReference type="Proteomes" id="UP000887458"/>
    </source>
</evidence>
<name>A0ABQ8JLR1_DERPT</name>
<protein>
    <submittedName>
        <fullName evidence="1">Uncharacterized protein</fullName>
    </submittedName>
</protein>
<dbReference type="Proteomes" id="UP000887458">
    <property type="component" value="Unassembled WGS sequence"/>
</dbReference>